<reference evidence="2" key="1">
    <citation type="submission" date="2020-06" db="EMBL/GenBank/DDBJ databases">
        <authorList>
            <consortium name="Plant Systems Biology data submission"/>
        </authorList>
    </citation>
    <scope>NUCLEOTIDE SEQUENCE</scope>
    <source>
        <strain evidence="2">D6</strain>
    </source>
</reference>
<evidence type="ECO:0000313" key="2">
    <source>
        <dbReference type="EMBL" id="CAB9496850.1"/>
    </source>
</evidence>
<proteinExistence type="predicted"/>
<dbReference type="Proteomes" id="UP001153069">
    <property type="component" value="Unassembled WGS sequence"/>
</dbReference>
<sequence length="144" mass="15853">MQLIPEFIFVPHEGSHTSNSQLSLRRFHTHEGTTGAGSGTSSRRTHRRLLAHDEKLRRWKSICGSDKNGKGSGNKDSASSSPPCLPKRKGSSSKLFPICKNDTATGTDANKLPKDLLPLPNEDSHNLKLTRRSTLPPTLPSRFK</sequence>
<evidence type="ECO:0000313" key="3">
    <source>
        <dbReference type="Proteomes" id="UP001153069"/>
    </source>
</evidence>
<dbReference type="EMBL" id="CAICTM010000010">
    <property type="protein sequence ID" value="CAB9496850.1"/>
    <property type="molecule type" value="Genomic_DNA"/>
</dbReference>
<organism evidence="2 3">
    <name type="scientific">Seminavis robusta</name>
    <dbReference type="NCBI Taxonomy" id="568900"/>
    <lineage>
        <taxon>Eukaryota</taxon>
        <taxon>Sar</taxon>
        <taxon>Stramenopiles</taxon>
        <taxon>Ochrophyta</taxon>
        <taxon>Bacillariophyta</taxon>
        <taxon>Bacillariophyceae</taxon>
        <taxon>Bacillariophycidae</taxon>
        <taxon>Naviculales</taxon>
        <taxon>Naviculaceae</taxon>
        <taxon>Seminavis</taxon>
    </lineage>
</organism>
<keyword evidence="3" id="KW-1185">Reference proteome</keyword>
<feature type="region of interest" description="Disordered" evidence="1">
    <location>
        <begin position="30"/>
        <end position="144"/>
    </location>
</feature>
<gene>
    <name evidence="2" type="ORF">SEMRO_10_G008120.1</name>
</gene>
<protein>
    <submittedName>
        <fullName evidence="2">Uncharacterized protein</fullName>
    </submittedName>
</protein>
<name>A0A9N8DAB4_9STRA</name>
<accession>A0A9N8DAB4</accession>
<evidence type="ECO:0000256" key="1">
    <source>
        <dbReference type="SAM" id="MobiDB-lite"/>
    </source>
</evidence>
<comment type="caution">
    <text evidence="2">The sequence shown here is derived from an EMBL/GenBank/DDBJ whole genome shotgun (WGS) entry which is preliminary data.</text>
</comment>
<dbReference type="AlphaFoldDB" id="A0A9N8DAB4"/>